<feature type="region of interest" description="Disordered" evidence="1">
    <location>
        <begin position="48"/>
        <end position="81"/>
    </location>
</feature>
<dbReference type="NCBIfam" id="NF041401">
    <property type="entry name" value="XopAF"/>
    <property type="match status" value="1"/>
</dbReference>
<evidence type="ECO:0000313" key="2">
    <source>
        <dbReference type="EMBL" id="RMS67899.1"/>
    </source>
</evidence>
<evidence type="ECO:0000256" key="1">
    <source>
        <dbReference type="SAM" id="MobiDB-lite"/>
    </source>
</evidence>
<organism evidence="2 3">
    <name type="scientific">Pseudomonas savastanoi</name>
    <name type="common">Pseudomonas syringae pv. savastanoi</name>
    <dbReference type="NCBI Taxonomy" id="29438"/>
    <lineage>
        <taxon>Bacteria</taxon>
        <taxon>Pseudomonadati</taxon>
        <taxon>Pseudomonadota</taxon>
        <taxon>Gammaproteobacteria</taxon>
        <taxon>Pseudomonadales</taxon>
        <taxon>Pseudomonadaceae</taxon>
        <taxon>Pseudomonas</taxon>
    </lineage>
</organism>
<name>A0A3M5EZS3_PSESS</name>
<gene>
    <name evidence="2" type="ORF">ALP60_01462</name>
</gene>
<feature type="compositionally biased region" description="Basic and acidic residues" evidence="1">
    <location>
        <begin position="53"/>
        <end position="73"/>
    </location>
</feature>
<dbReference type="Proteomes" id="UP000268887">
    <property type="component" value="Unassembled WGS sequence"/>
</dbReference>
<proteinExistence type="predicted"/>
<dbReference type="EMBL" id="RBSV01000568">
    <property type="protein sequence ID" value="RMS67899.1"/>
    <property type="molecule type" value="Genomic_DNA"/>
</dbReference>
<dbReference type="InterPro" id="IPR049923">
    <property type="entry name" value="AvrXv3-like"/>
</dbReference>
<protein>
    <recommendedName>
        <fullName evidence="4">Avirulence protein AvrXv3</fullName>
    </recommendedName>
</protein>
<accession>A0A3M5EZS3</accession>
<evidence type="ECO:0000313" key="3">
    <source>
        <dbReference type="Proteomes" id="UP000268887"/>
    </source>
</evidence>
<evidence type="ECO:0008006" key="4">
    <source>
        <dbReference type="Google" id="ProtNLM"/>
    </source>
</evidence>
<sequence>MQINSRPSGQVQRSLRILFTDIKKVSVMANNITRYSYNPTNFPQLEQMSARENQSERSHSSTPMKDRSHEEAFPARLASARIRRPSGTSEEFLLNRNKPIKGVGYSTSSTATASTGTSKPGVLCMTDGLDLCVGVAVGGENPSQNKGKARIFHVMPENRRAQWQIKSYIDELRSQGYSPKAAIHGGDSSSRASVSKVDAIQATLGAMDVPVEFSRTGAGASNDNGPLGAVVEENGTVRFVTALVKG</sequence>
<reference evidence="2 3" key="1">
    <citation type="submission" date="2018-08" db="EMBL/GenBank/DDBJ databases">
        <title>Recombination of ecologically and evolutionarily significant loci maintains genetic cohesion in the Pseudomonas syringae species complex.</title>
        <authorList>
            <person name="Dillon M."/>
            <person name="Thakur S."/>
            <person name="Almeida R.N.D."/>
            <person name="Weir B.S."/>
            <person name="Guttman D.S."/>
        </authorList>
    </citation>
    <scope>NUCLEOTIDE SEQUENCE [LARGE SCALE GENOMIC DNA]</scope>
    <source>
        <strain evidence="2 3">ICMP 13927</strain>
    </source>
</reference>
<dbReference type="AlphaFoldDB" id="A0A3M5EZS3"/>
<comment type="caution">
    <text evidence="2">The sequence shown here is derived from an EMBL/GenBank/DDBJ whole genome shotgun (WGS) entry which is preliminary data.</text>
</comment>